<feature type="non-terminal residue" evidence="1">
    <location>
        <position position="64"/>
    </location>
</feature>
<sequence length="64" mass="7262">MKKNFIPVSFILLFLINCSNESSEPNSDMPSVDWLPYYGTYLYDDNDCGGQDIQYATLDQNGIS</sequence>
<dbReference type="EMBL" id="UINC01072720">
    <property type="protein sequence ID" value="SVC08558.1"/>
    <property type="molecule type" value="Genomic_DNA"/>
</dbReference>
<dbReference type="AlphaFoldDB" id="A0A382J9W7"/>
<proteinExistence type="predicted"/>
<protein>
    <submittedName>
        <fullName evidence="1">Uncharacterized protein</fullName>
    </submittedName>
</protein>
<gene>
    <name evidence="1" type="ORF">METZ01_LOCUS261412</name>
</gene>
<organism evidence="1">
    <name type="scientific">marine metagenome</name>
    <dbReference type="NCBI Taxonomy" id="408172"/>
    <lineage>
        <taxon>unclassified sequences</taxon>
        <taxon>metagenomes</taxon>
        <taxon>ecological metagenomes</taxon>
    </lineage>
</organism>
<evidence type="ECO:0000313" key="1">
    <source>
        <dbReference type="EMBL" id="SVC08558.1"/>
    </source>
</evidence>
<name>A0A382J9W7_9ZZZZ</name>
<accession>A0A382J9W7</accession>
<reference evidence="1" key="1">
    <citation type="submission" date="2018-05" db="EMBL/GenBank/DDBJ databases">
        <authorList>
            <person name="Lanie J.A."/>
            <person name="Ng W.-L."/>
            <person name="Kazmierczak K.M."/>
            <person name="Andrzejewski T.M."/>
            <person name="Davidsen T.M."/>
            <person name="Wayne K.J."/>
            <person name="Tettelin H."/>
            <person name="Glass J.I."/>
            <person name="Rusch D."/>
            <person name="Podicherti R."/>
            <person name="Tsui H.-C.T."/>
            <person name="Winkler M.E."/>
        </authorList>
    </citation>
    <scope>NUCLEOTIDE SEQUENCE</scope>
</reference>